<name>A0ACC2FPZ4_DALPE</name>
<reference evidence="1" key="1">
    <citation type="submission" date="2021-05" db="EMBL/GenBank/DDBJ databases">
        <authorList>
            <person name="Pan Q."/>
            <person name="Jouanno E."/>
            <person name="Zahm M."/>
            <person name="Klopp C."/>
            <person name="Cabau C."/>
            <person name="Louis A."/>
            <person name="Berthelot C."/>
            <person name="Parey E."/>
            <person name="Roest Crollius H."/>
            <person name="Montfort J."/>
            <person name="Robinson-Rechavi M."/>
            <person name="Bouchez O."/>
            <person name="Lampietro C."/>
            <person name="Lopez Roques C."/>
            <person name="Donnadieu C."/>
            <person name="Postlethwait J."/>
            <person name="Bobe J."/>
            <person name="Dillon D."/>
            <person name="Chandos A."/>
            <person name="von Hippel F."/>
            <person name="Guiguen Y."/>
        </authorList>
    </citation>
    <scope>NUCLEOTIDE SEQUENCE</scope>
    <source>
        <strain evidence="1">YG-Jan2019</strain>
    </source>
</reference>
<organism evidence="1 2">
    <name type="scientific">Dallia pectoralis</name>
    <name type="common">Alaska blackfish</name>
    <dbReference type="NCBI Taxonomy" id="75939"/>
    <lineage>
        <taxon>Eukaryota</taxon>
        <taxon>Metazoa</taxon>
        <taxon>Chordata</taxon>
        <taxon>Craniata</taxon>
        <taxon>Vertebrata</taxon>
        <taxon>Euteleostomi</taxon>
        <taxon>Actinopterygii</taxon>
        <taxon>Neopterygii</taxon>
        <taxon>Teleostei</taxon>
        <taxon>Protacanthopterygii</taxon>
        <taxon>Esociformes</taxon>
        <taxon>Umbridae</taxon>
        <taxon>Dallia</taxon>
    </lineage>
</organism>
<proteinExistence type="predicted"/>
<dbReference type="EMBL" id="CM055751">
    <property type="protein sequence ID" value="KAJ7993391.1"/>
    <property type="molecule type" value="Genomic_DNA"/>
</dbReference>
<comment type="caution">
    <text evidence="1">The sequence shown here is derived from an EMBL/GenBank/DDBJ whole genome shotgun (WGS) entry which is preliminary data.</text>
</comment>
<gene>
    <name evidence="1" type="ORF">DPEC_G00271930</name>
</gene>
<sequence>MVVLRKGDWVWLDSGSGVPLGAEVKLSDTGQLQLIDDEGKEHKINKQKEDKIRPMHPTSVNGVDDMIRLGDLNEAGLLRNLLVRHKEGIIYTYTGSILVAVNPYQLLPLYTTEQVHLYTDRRLGELPPHVFAIADSCFFNMRRNKKDQCCVISGESGAGKTESTKLMLQFLAAVSGQHSWIEQQILEANPILEAFGNAKTIRNDNSSRFGKYIDIYFTKGGAIEGAKIEQYLLEKSRVCRQASEERNYHIFYCLLMGMTAEQKKILSLGTASEYNYLIMGNCTSCDGRDDIKDYAHFRSAMKILMFSENDCWEINKLLAAILHLGNIDFEATIVSNLEGCEIRTSNHLEVVSKLLEVDPNALEQSLTKRSLMTTRESVTKPLTSAQAMDGRDAFVKAIYGRLFVWVVEKINKAIFKPPPEEPSYVRHSIGLLDIFGFENFNQNSFEQLCINFANEQLQQFFVKHVFKLEQEEYAHENIIWKHIEYNDNQRTLDVLANKSLNILALIDEESNFPKGTDTTMINKMNQVHGKGEVYIPPKNSHDTQFGIQHFAGVVYYDSKGFLEKNRDALSSDLIHLVEMSANKLLKQAFQKELSSNSSTSSNPKMIITPKSSLRQQTADAKKRVPTLSGQFRQSLDALMKTLTVCQPYFIRCIKPNDFKKPMLFDRDLCIRQLRYSGMMETIRIRKAGYPIRYTFDEFLERYRVLLRTTVCDPKVESVQKCAEWICESVLAGEEDDWKTGKTKIFLKDFHDTMLELERMKELNHKALLIQRVLKGYKHRKQFVKKRSSALVIQKHWRGYKGRQLYRVVQLGFARLQAKVRARQMHHQYEQKRVAVLVLQAQTRGYLARKEWRRRRAAVVLLQANARGMLARKQVKKMKRDTFLSAKERREEEMAALERQRKLEEVLRQKREEEADNKSKSITDQQMVDDMFDFLPRMVGGQEGPAPVGFKDLEKKGERTRPEEVDLDDLPIVEDLPEEDYDDLDEYSFSKFASMYFQGAATATHIRQRLRQPLLYHEDEGNVLASMTVWWIILRFMGDLPEPKLQAREPGQRLRDGNLTLDQGLVNRQDRRLSHMVGLDQKVLRNRKISTVPEEAAPKGRKGSTFTDLLSRNRKPSAKPEEVFLNRKGSSAVDASPRGRKGSTFTDLLSRNRKQSTFSEDHRKSASGGNRKPSIIQEESEDQEEVSKPPTVQTISEEDENMVGEGPTLDRPMTALEKLHIIVGYAIVRRDLRDEIYCQICKQLQENGNRSSFFRGWILLSICLGIFPPTERFIKYLQSFIRFGPMGYAPYCAKRLARTVANGVRGEPPSWLELQATKSKKPMVVSVTLMDGRIISLPVDSASTSKEICQFLSEKVRLKDTFGFSLYVAIYEKVWSLGSGREHVMDAISQCEQEVKRKGGQEQHAPWRLYYRKEIFTPWHSCEEDSVSTDLIYRQIVRGLRFGEYQCDKEDDIVRLAAMHFYAQYGPDSSVDNAKIVVQDCIRPSLLEAKSLDQWMQMVSTAHAQGSFITSRQKPLSVKAEVVDYARMKWPMFFSRFFEVTKFSGPALPKNKFIVAINWTGITFLDEKEKKLLQLSYPEVTGVNTMREGKAFGQSVSLLTLKGDFTLNAVMAGNISELILLFLDGLRDRSQYAVALQEVSQDDPTFLNFKKGELIVLVKDDEMTVGRGWIKGKNDRTGKTGAVPTEAILVLPTLVKPTNEVMSLLNLSPDQRKSIMAANQKEMGTVERVPLATLKEFSYEYFRQPIKDLNRQVISKNAAPERLWANSREPIRQPLLKRLAGNPELSHRACLSFTAILKYMGDYPTKQAQSPLELTDQIFGSATKDEALRDEIYCQIMKQMTSNNNRFSLEQGWQLLWLCCGLFPPSQSLLKHTKRFLETRRREALASNCLQRIQASLRMEPRKLPPHQVELDAIQQNSTQIFHKVHFPNDMDEVFEVATSTRIRDLCQTISTKLQLVSSEGFSIFVKTPDKVLSLSESDYFFDSLRQITDWSKKVKSVKEGGAPMNMSYMVFFMRKLWVNVNPGKDLEADLMFHYPQELPKYLRGYHRCTKEDMVTIGALLFCVKSKNDTSQFVMIPKMLKDLVPNDMLKAMSATEWQKNIVAAYSKHSGMTAEEAMVVFLKVICRWPTFGCAFFDVKQTSDHTLPDIVRIAISKHGITIIHPKTKDVLATHPFNRIANWCSGSTYFHITVGNLVKGNKILCETSLGYKMDDLLTSYVNMYMNENKGARTRNQRYS</sequence>
<protein>
    <submittedName>
        <fullName evidence="1">Uncharacterized protein</fullName>
    </submittedName>
</protein>
<evidence type="ECO:0000313" key="1">
    <source>
        <dbReference type="EMBL" id="KAJ7993391.1"/>
    </source>
</evidence>
<dbReference type="Proteomes" id="UP001157502">
    <property type="component" value="Chromosome 24"/>
</dbReference>
<accession>A0ACC2FPZ4</accession>
<keyword evidence="2" id="KW-1185">Reference proteome</keyword>
<evidence type="ECO:0000313" key="2">
    <source>
        <dbReference type="Proteomes" id="UP001157502"/>
    </source>
</evidence>